<evidence type="ECO:0000313" key="2">
    <source>
        <dbReference type="EMBL" id="CAI9596809.1"/>
    </source>
</evidence>
<dbReference type="InterPro" id="IPR039725">
    <property type="entry name" value="CC2D1A/B"/>
</dbReference>
<comment type="caution">
    <text evidence="2">The sequence shown here is derived from an EMBL/GenBank/DDBJ whole genome shotgun (WGS) entry which is preliminary data.</text>
</comment>
<reference evidence="2" key="1">
    <citation type="submission" date="2023-05" db="EMBL/GenBank/DDBJ databases">
        <authorList>
            <person name="Stuckert A."/>
        </authorList>
    </citation>
    <scope>NUCLEOTIDE SEQUENCE</scope>
</reference>
<evidence type="ECO:0000256" key="1">
    <source>
        <dbReference type="SAM" id="MobiDB-lite"/>
    </source>
</evidence>
<dbReference type="PANTHER" id="PTHR13076:SF8">
    <property type="entry name" value="COILED-COIL AND C2 DOMAIN-CONTAINING PROTEIN 1A"/>
    <property type="match status" value="1"/>
</dbReference>
<proteinExistence type="predicted"/>
<feature type="compositionally biased region" description="Polar residues" evidence="1">
    <location>
        <begin position="55"/>
        <end position="67"/>
    </location>
</feature>
<accession>A0ABN9FJL0</accession>
<dbReference type="Proteomes" id="UP001162483">
    <property type="component" value="Unassembled WGS sequence"/>
</dbReference>
<gene>
    <name evidence="2" type="ORF">SPARVUS_LOCUS12123119</name>
</gene>
<sequence>MDGRKPTGGKLEVLSQIREPLTSQQLSSTTEKWLVVEPISLPPVTVPKPKQPTPNRSGGSSSVSNAPTLHSLSVLAYEREKLEKKIQGYKQQHRPPPEDLVALFNDVSQRGQQQIQQLRKGGPPLQAEYIRQLERYLQFYSDSARRLGQEGNREAAKEALYKRNLVGNELQKLTR</sequence>
<feature type="region of interest" description="Disordered" evidence="1">
    <location>
        <begin position="41"/>
        <end position="67"/>
    </location>
</feature>
<dbReference type="PANTHER" id="PTHR13076">
    <property type="entry name" value="COILED-COIL AND C2 DOMAIN-CONTAINING PROTEIN 1-LIKE"/>
    <property type="match status" value="1"/>
</dbReference>
<keyword evidence="3" id="KW-1185">Reference proteome</keyword>
<feature type="compositionally biased region" description="Pro residues" evidence="1">
    <location>
        <begin position="41"/>
        <end position="52"/>
    </location>
</feature>
<name>A0ABN9FJL0_9NEOB</name>
<evidence type="ECO:0000313" key="3">
    <source>
        <dbReference type="Proteomes" id="UP001162483"/>
    </source>
</evidence>
<feature type="region of interest" description="Disordered" evidence="1">
    <location>
        <begin position="1"/>
        <end position="29"/>
    </location>
</feature>
<dbReference type="EMBL" id="CATNWA010016965">
    <property type="protein sequence ID" value="CAI9596809.1"/>
    <property type="molecule type" value="Genomic_DNA"/>
</dbReference>
<organism evidence="2 3">
    <name type="scientific">Staurois parvus</name>
    <dbReference type="NCBI Taxonomy" id="386267"/>
    <lineage>
        <taxon>Eukaryota</taxon>
        <taxon>Metazoa</taxon>
        <taxon>Chordata</taxon>
        <taxon>Craniata</taxon>
        <taxon>Vertebrata</taxon>
        <taxon>Euteleostomi</taxon>
        <taxon>Amphibia</taxon>
        <taxon>Batrachia</taxon>
        <taxon>Anura</taxon>
        <taxon>Neobatrachia</taxon>
        <taxon>Ranoidea</taxon>
        <taxon>Ranidae</taxon>
        <taxon>Staurois</taxon>
    </lineage>
</organism>
<protein>
    <submittedName>
        <fullName evidence="2">Uncharacterized protein</fullName>
    </submittedName>
</protein>